<protein>
    <submittedName>
        <fullName evidence="1">Uncharacterized protein</fullName>
    </submittedName>
</protein>
<evidence type="ECO:0000313" key="1">
    <source>
        <dbReference type="EMBL" id="KAI5649534.1"/>
    </source>
</evidence>
<keyword evidence="2" id="KW-1185">Reference proteome</keyword>
<name>A0ACB9ZPA8_CATRO</name>
<accession>A0ACB9ZPA8</accession>
<comment type="caution">
    <text evidence="1">The sequence shown here is derived from an EMBL/GenBank/DDBJ whole genome shotgun (WGS) entry which is preliminary data.</text>
</comment>
<proteinExistence type="predicted"/>
<sequence>MATSENWQFFVHDGRHNHAIGVYHHGHAQATRLTEEQLIQIEQFRKSHMPPQIIQRPCEDEEENDTGAQHGRRSSSFKCSTGLYRFKFKFMMYSLYNMLLLEAIRMTPTDKNFTIKSLLERRMSPSWYMRWFGRRPWCTRSTQDVRGTMTPPHTTG</sequence>
<evidence type="ECO:0000313" key="2">
    <source>
        <dbReference type="Proteomes" id="UP001060085"/>
    </source>
</evidence>
<reference evidence="2" key="1">
    <citation type="journal article" date="2023" name="Nat. Plants">
        <title>Single-cell RNA sequencing provides a high-resolution roadmap for understanding the multicellular compartmentation of specialized metabolism.</title>
        <authorList>
            <person name="Sun S."/>
            <person name="Shen X."/>
            <person name="Li Y."/>
            <person name="Li Y."/>
            <person name="Wang S."/>
            <person name="Li R."/>
            <person name="Zhang H."/>
            <person name="Shen G."/>
            <person name="Guo B."/>
            <person name="Wei J."/>
            <person name="Xu J."/>
            <person name="St-Pierre B."/>
            <person name="Chen S."/>
            <person name="Sun C."/>
        </authorList>
    </citation>
    <scope>NUCLEOTIDE SEQUENCE [LARGE SCALE GENOMIC DNA]</scope>
</reference>
<gene>
    <name evidence="1" type="ORF">M9H77_35539</name>
</gene>
<dbReference type="Proteomes" id="UP001060085">
    <property type="component" value="Linkage Group LG08"/>
</dbReference>
<organism evidence="1 2">
    <name type="scientific">Catharanthus roseus</name>
    <name type="common">Madagascar periwinkle</name>
    <name type="synonym">Vinca rosea</name>
    <dbReference type="NCBI Taxonomy" id="4058"/>
    <lineage>
        <taxon>Eukaryota</taxon>
        <taxon>Viridiplantae</taxon>
        <taxon>Streptophyta</taxon>
        <taxon>Embryophyta</taxon>
        <taxon>Tracheophyta</taxon>
        <taxon>Spermatophyta</taxon>
        <taxon>Magnoliopsida</taxon>
        <taxon>eudicotyledons</taxon>
        <taxon>Gunneridae</taxon>
        <taxon>Pentapetalae</taxon>
        <taxon>asterids</taxon>
        <taxon>lamiids</taxon>
        <taxon>Gentianales</taxon>
        <taxon>Apocynaceae</taxon>
        <taxon>Rauvolfioideae</taxon>
        <taxon>Vinceae</taxon>
        <taxon>Catharanthinae</taxon>
        <taxon>Catharanthus</taxon>
    </lineage>
</organism>
<dbReference type="EMBL" id="CM044708">
    <property type="protein sequence ID" value="KAI5649534.1"/>
    <property type="molecule type" value="Genomic_DNA"/>
</dbReference>